<dbReference type="InterPro" id="IPR007325">
    <property type="entry name" value="KFase/CYL"/>
</dbReference>
<name>A0A9P0MQA3_NEZVI</name>
<evidence type="ECO:0000313" key="3">
    <source>
        <dbReference type="Proteomes" id="UP001152798"/>
    </source>
</evidence>
<comment type="similarity">
    <text evidence="1">Belongs to the Cyclase 1 superfamily.</text>
</comment>
<dbReference type="GO" id="GO:0004061">
    <property type="term" value="F:arylformamidase activity"/>
    <property type="evidence" value="ECO:0007669"/>
    <property type="project" value="InterPro"/>
</dbReference>
<dbReference type="GO" id="GO:0019441">
    <property type="term" value="P:L-tryptophan catabolic process to kynurenine"/>
    <property type="evidence" value="ECO:0007669"/>
    <property type="project" value="InterPro"/>
</dbReference>
<dbReference type="AlphaFoldDB" id="A0A9P0MQA3"/>
<organism evidence="2 3">
    <name type="scientific">Nezara viridula</name>
    <name type="common">Southern green stink bug</name>
    <name type="synonym">Cimex viridulus</name>
    <dbReference type="NCBI Taxonomy" id="85310"/>
    <lineage>
        <taxon>Eukaryota</taxon>
        <taxon>Metazoa</taxon>
        <taxon>Ecdysozoa</taxon>
        <taxon>Arthropoda</taxon>
        <taxon>Hexapoda</taxon>
        <taxon>Insecta</taxon>
        <taxon>Pterygota</taxon>
        <taxon>Neoptera</taxon>
        <taxon>Paraneoptera</taxon>
        <taxon>Hemiptera</taxon>
        <taxon>Heteroptera</taxon>
        <taxon>Panheteroptera</taxon>
        <taxon>Pentatomomorpha</taxon>
        <taxon>Pentatomoidea</taxon>
        <taxon>Pentatomidae</taxon>
        <taxon>Pentatominae</taxon>
        <taxon>Nezara</taxon>
    </lineage>
</organism>
<dbReference type="EMBL" id="OV725081">
    <property type="protein sequence ID" value="CAH1403268.1"/>
    <property type="molecule type" value="Genomic_DNA"/>
</dbReference>
<gene>
    <name evidence="2" type="ORF">NEZAVI_LOCUS11900</name>
</gene>
<dbReference type="PANTHER" id="PTHR31118:SF12">
    <property type="entry name" value="CYCLASE-LIKE PROTEIN 2"/>
    <property type="match status" value="1"/>
</dbReference>
<dbReference type="OrthoDB" id="7108654at2759"/>
<dbReference type="InterPro" id="IPR037175">
    <property type="entry name" value="KFase_sf"/>
</dbReference>
<dbReference type="Pfam" id="PF04199">
    <property type="entry name" value="Cyclase"/>
    <property type="match status" value="1"/>
</dbReference>
<evidence type="ECO:0000256" key="1">
    <source>
        <dbReference type="ARBA" id="ARBA00007865"/>
    </source>
</evidence>
<evidence type="ECO:0000313" key="2">
    <source>
        <dbReference type="EMBL" id="CAH1403268.1"/>
    </source>
</evidence>
<dbReference type="Gene3D" id="3.50.30.50">
    <property type="entry name" value="Putative cyclase"/>
    <property type="match status" value="1"/>
</dbReference>
<sequence>MMLLMIFMLPFVRGQKLIDLSYPYDENSAYWNTTGIPFRFIKKTANFDRGYWIASNQFETAEHCGTHLDAPSHYNQSGWKLNEIPLNRLIARGVFLNASLETNGNCSFKLSTKELQKWECQNGPFPSNSVLLISFGWASRYNNKTEYFGPSDKICFPGLSKEASEWITKSKKFVGVGVDTPSLDQGLNADAHIELTSKNLYILENVALIHPLPKRNFKLISFPMKIKNGTGGPCRVVAIT</sequence>
<dbReference type="Proteomes" id="UP001152798">
    <property type="component" value="Chromosome 5"/>
</dbReference>
<proteinExistence type="inferred from homology"/>
<dbReference type="PANTHER" id="PTHR31118">
    <property type="entry name" value="CYCLASE-LIKE PROTEIN 2"/>
    <property type="match status" value="1"/>
</dbReference>
<accession>A0A9P0MQA3</accession>
<keyword evidence="3" id="KW-1185">Reference proteome</keyword>
<protein>
    <recommendedName>
        <fullName evidence="4">Kynurenine formamidase</fullName>
    </recommendedName>
</protein>
<reference evidence="2" key="1">
    <citation type="submission" date="2022-01" db="EMBL/GenBank/DDBJ databases">
        <authorList>
            <person name="King R."/>
        </authorList>
    </citation>
    <scope>NUCLEOTIDE SEQUENCE</scope>
</reference>
<dbReference type="SUPFAM" id="SSF102198">
    <property type="entry name" value="Putative cyclase"/>
    <property type="match status" value="1"/>
</dbReference>
<evidence type="ECO:0008006" key="4">
    <source>
        <dbReference type="Google" id="ProtNLM"/>
    </source>
</evidence>